<reference evidence="2" key="1">
    <citation type="submission" date="2023-05" db="EMBL/GenBank/DDBJ databases">
        <title>Metabolic capabilities are highly conserved among human nasal-associated Corynebacterium species in pangenomic analyses.</title>
        <authorList>
            <person name="Tran T.H."/>
            <person name="Roberts A.Q."/>
            <person name="Escapa I.F."/>
            <person name="Gao W."/>
            <person name="Conlan S."/>
            <person name="Kong H."/>
            <person name="Segre J.A."/>
            <person name="Kelly M.S."/>
            <person name="Lemon K.P."/>
        </authorList>
    </citation>
    <scope>NUCLEOTIDE SEQUENCE</scope>
    <source>
        <strain evidence="2">KPL2654</strain>
    </source>
</reference>
<dbReference type="RefSeq" id="WP_239211894.1">
    <property type="nucleotide sequence ID" value="NZ_CP091865.1"/>
</dbReference>
<evidence type="ECO:0000313" key="2">
    <source>
        <dbReference type="EMBL" id="MDK4326002.1"/>
    </source>
</evidence>
<evidence type="ECO:0000313" key="3">
    <source>
        <dbReference type="Proteomes" id="UP001226160"/>
    </source>
</evidence>
<dbReference type="AlphaFoldDB" id="A0AAP4F6F2"/>
<feature type="region of interest" description="Disordered" evidence="1">
    <location>
        <begin position="46"/>
        <end position="70"/>
    </location>
</feature>
<evidence type="ECO:0000256" key="1">
    <source>
        <dbReference type="SAM" id="MobiDB-lite"/>
    </source>
</evidence>
<protein>
    <recommendedName>
        <fullName evidence="4">SPOR domain-containing protein</fullName>
    </recommendedName>
</protein>
<dbReference type="EMBL" id="JASNVP010000004">
    <property type="protein sequence ID" value="MDK4326002.1"/>
    <property type="molecule type" value="Genomic_DNA"/>
</dbReference>
<proteinExistence type="predicted"/>
<organism evidence="2 3">
    <name type="scientific">Corynebacterium propinquum</name>
    <dbReference type="NCBI Taxonomy" id="43769"/>
    <lineage>
        <taxon>Bacteria</taxon>
        <taxon>Bacillati</taxon>
        <taxon>Actinomycetota</taxon>
        <taxon>Actinomycetes</taxon>
        <taxon>Mycobacteriales</taxon>
        <taxon>Corynebacteriaceae</taxon>
        <taxon>Corynebacterium</taxon>
    </lineage>
</organism>
<accession>A0AAP4F6F2</accession>
<gene>
    <name evidence="2" type="ORF">QPX54_05660</name>
</gene>
<evidence type="ECO:0008006" key="4">
    <source>
        <dbReference type="Google" id="ProtNLM"/>
    </source>
</evidence>
<sequence length="70" mass="8003">MAHADEQWFFNPSTGEVTKGKVVGWNNRMGPYDTKELAENAFEIAKKRNDAADQAEDDEDDWGQPADWEK</sequence>
<name>A0AAP4F6F2_9CORY</name>
<feature type="compositionally biased region" description="Acidic residues" evidence="1">
    <location>
        <begin position="53"/>
        <end position="62"/>
    </location>
</feature>
<comment type="caution">
    <text evidence="2">The sequence shown here is derived from an EMBL/GenBank/DDBJ whole genome shotgun (WGS) entry which is preliminary data.</text>
</comment>
<dbReference type="Proteomes" id="UP001226160">
    <property type="component" value="Unassembled WGS sequence"/>
</dbReference>